<keyword evidence="12" id="KW-1185">Reference proteome</keyword>
<dbReference type="Gene3D" id="3.30.70.80">
    <property type="entry name" value="Peptidase S8 propeptide/proteinase inhibitor I9"/>
    <property type="match status" value="1"/>
</dbReference>
<feature type="active site" description="Charge relay system" evidence="6">
    <location>
        <position position="343"/>
    </location>
</feature>
<feature type="domain" description="Peptidase S8/S53" evidence="9">
    <location>
        <begin position="139"/>
        <end position="358"/>
    </location>
</feature>
<dbReference type="InterPro" id="IPR050131">
    <property type="entry name" value="Peptidase_S8_subtilisin-like"/>
</dbReference>
<dbReference type="Proteomes" id="UP000050424">
    <property type="component" value="Unassembled WGS sequence"/>
</dbReference>
<dbReference type="InterPro" id="IPR034193">
    <property type="entry name" value="PCSK9_ProteinaseK-like"/>
</dbReference>
<dbReference type="InterPro" id="IPR036852">
    <property type="entry name" value="Peptidase_S8/S53_dom_sf"/>
</dbReference>
<dbReference type="EMBL" id="LKCW01000001">
    <property type="protein sequence ID" value="KPM46439.1"/>
    <property type="molecule type" value="Genomic_DNA"/>
</dbReference>
<evidence type="ECO:0000259" key="9">
    <source>
        <dbReference type="Pfam" id="PF00082"/>
    </source>
</evidence>
<dbReference type="AlphaFoldDB" id="A0A0P7BY18"/>
<evidence type="ECO:0000256" key="4">
    <source>
        <dbReference type="ARBA" id="ARBA00022801"/>
    </source>
</evidence>
<reference evidence="11 12" key="1">
    <citation type="submission" date="2015-09" db="EMBL/GenBank/DDBJ databases">
        <title>Draft genome of a European isolate of the apple canker pathogen Neonectria ditissima.</title>
        <authorList>
            <person name="Gomez-Cortecero A."/>
            <person name="Harrison R.J."/>
            <person name="Armitage A.D."/>
        </authorList>
    </citation>
    <scope>NUCLEOTIDE SEQUENCE [LARGE SCALE GENOMIC DNA]</scope>
    <source>
        <strain evidence="11 12">R09/05</strain>
    </source>
</reference>
<dbReference type="PANTHER" id="PTHR43806:SF58">
    <property type="entry name" value="ALKALINE PROTEASE 1-RELATED"/>
    <property type="match status" value="1"/>
</dbReference>
<dbReference type="InterPro" id="IPR022398">
    <property type="entry name" value="Peptidase_S8_His-AS"/>
</dbReference>
<feature type="signal peptide" evidence="8">
    <location>
        <begin position="1"/>
        <end position="15"/>
    </location>
</feature>
<dbReference type="InterPro" id="IPR010259">
    <property type="entry name" value="S8pro/Inhibitor_I9"/>
</dbReference>
<sequence length="397" mass="41307">MHPSLLLVVLPLAFASPTGKRSSPAPLLVPRGAASRLIPDEYIVKLKKGSATGVLKDVMEMLPSPPSVVFESVFKGFTGKLDSPTLEAMQAHPDVDYIEQNAKVQAYGLVTQRNAPWGLARISHRATGATDYVYDESAGEGTCVYVVDSGLDDQHAEFEGRAEEVKSFIGGSGDNCLHGTHVAGTVGSRSYGVAKKANIYGIKVLDYNTLSGKCEAANSVIIAGMEHVSKDAANRDCPNGIVVNMSLGGSFSQMTNDAAAALVRKGYFVAVAAGNGDEKSRPLNAAEVSPASAASVCTIGSVDVNNHIAFDSNYGPGVDLHGPGVKVTSVRAGGGFLEMSGTSMATPHIAGLGAYFLALGKSADTMCEYLQSLALQGVIQGLYSGTQNLLAQNGVYA</sequence>
<dbReference type="FunFam" id="3.40.50.200:FF:000014">
    <property type="entry name" value="Proteinase K"/>
    <property type="match status" value="1"/>
</dbReference>
<evidence type="ECO:0000256" key="7">
    <source>
        <dbReference type="RuleBase" id="RU003355"/>
    </source>
</evidence>
<dbReference type="InterPro" id="IPR015500">
    <property type="entry name" value="Peptidase_S8_subtilisin-rel"/>
</dbReference>
<dbReference type="Pfam" id="PF00082">
    <property type="entry name" value="Peptidase_S8"/>
    <property type="match status" value="1"/>
</dbReference>
<dbReference type="CDD" id="cd04077">
    <property type="entry name" value="Peptidases_S8_PCSK9_ProteinaseK_like"/>
    <property type="match status" value="1"/>
</dbReference>
<evidence type="ECO:0000256" key="2">
    <source>
        <dbReference type="ARBA" id="ARBA00022670"/>
    </source>
</evidence>
<dbReference type="SUPFAM" id="SSF54897">
    <property type="entry name" value="Protease propeptides/inhibitors"/>
    <property type="match status" value="1"/>
</dbReference>
<dbReference type="InterPro" id="IPR023827">
    <property type="entry name" value="Peptidase_S8_Asp-AS"/>
</dbReference>
<keyword evidence="5 6" id="KW-0720">Serine protease</keyword>
<feature type="domain" description="Inhibitor I9" evidence="10">
    <location>
        <begin position="69"/>
        <end position="105"/>
    </location>
</feature>
<protein>
    <submittedName>
        <fullName evidence="11">Proteinase R</fullName>
    </submittedName>
</protein>
<proteinExistence type="inferred from homology"/>
<dbReference type="STRING" id="78410.A0A0P7BY18"/>
<keyword evidence="3 8" id="KW-0732">Signal</keyword>
<evidence type="ECO:0000256" key="6">
    <source>
        <dbReference type="PROSITE-ProRule" id="PRU01240"/>
    </source>
</evidence>
<gene>
    <name evidence="11" type="ORF">AK830_g30</name>
</gene>
<dbReference type="InterPro" id="IPR000209">
    <property type="entry name" value="Peptidase_S8/S53_dom"/>
</dbReference>
<evidence type="ECO:0000313" key="11">
    <source>
        <dbReference type="EMBL" id="KPM46439.1"/>
    </source>
</evidence>
<dbReference type="PRINTS" id="PR00723">
    <property type="entry name" value="SUBTILISIN"/>
</dbReference>
<dbReference type="InterPro" id="IPR023828">
    <property type="entry name" value="Peptidase_S8_Ser-AS"/>
</dbReference>
<accession>A0A0P7BY18</accession>
<keyword evidence="4 6" id="KW-0378">Hydrolase</keyword>
<dbReference type="PROSITE" id="PS51892">
    <property type="entry name" value="SUBTILASE"/>
    <property type="match status" value="1"/>
</dbReference>
<feature type="chain" id="PRO_5012723521" evidence="8">
    <location>
        <begin position="16"/>
        <end position="397"/>
    </location>
</feature>
<evidence type="ECO:0000256" key="1">
    <source>
        <dbReference type="ARBA" id="ARBA00011073"/>
    </source>
</evidence>
<evidence type="ECO:0000256" key="8">
    <source>
        <dbReference type="SAM" id="SignalP"/>
    </source>
</evidence>
<dbReference type="GO" id="GO:0005576">
    <property type="term" value="C:extracellular region"/>
    <property type="evidence" value="ECO:0007669"/>
    <property type="project" value="UniProtKB-ARBA"/>
</dbReference>
<comment type="similarity">
    <text evidence="1 6 7">Belongs to the peptidase S8 family.</text>
</comment>
<dbReference type="InterPro" id="IPR037045">
    <property type="entry name" value="S8pro/Inhibitor_I9_sf"/>
</dbReference>
<dbReference type="OrthoDB" id="206201at2759"/>
<evidence type="ECO:0000313" key="12">
    <source>
        <dbReference type="Proteomes" id="UP000050424"/>
    </source>
</evidence>
<dbReference type="GO" id="GO:0006508">
    <property type="term" value="P:proteolysis"/>
    <property type="evidence" value="ECO:0007669"/>
    <property type="project" value="UniProtKB-KW"/>
</dbReference>
<dbReference type="Gene3D" id="3.40.50.200">
    <property type="entry name" value="Peptidase S8/S53 domain"/>
    <property type="match status" value="1"/>
</dbReference>
<dbReference type="SUPFAM" id="SSF52743">
    <property type="entry name" value="Subtilisin-like"/>
    <property type="match status" value="1"/>
</dbReference>
<evidence type="ECO:0000259" key="10">
    <source>
        <dbReference type="Pfam" id="PF05922"/>
    </source>
</evidence>
<comment type="caution">
    <text evidence="11">The sequence shown here is derived from an EMBL/GenBank/DDBJ whole genome shotgun (WGS) entry which is preliminary data.</text>
</comment>
<feature type="active site" description="Charge relay system" evidence="6">
    <location>
        <position position="178"/>
    </location>
</feature>
<name>A0A0P7BY18_9HYPO</name>
<dbReference type="PROSITE" id="PS00137">
    <property type="entry name" value="SUBTILASE_HIS"/>
    <property type="match status" value="1"/>
</dbReference>
<dbReference type="PANTHER" id="PTHR43806">
    <property type="entry name" value="PEPTIDASE S8"/>
    <property type="match status" value="1"/>
</dbReference>
<dbReference type="Pfam" id="PF05922">
    <property type="entry name" value="Inhibitor_I9"/>
    <property type="match status" value="1"/>
</dbReference>
<evidence type="ECO:0000256" key="3">
    <source>
        <dbReference type="ARBA" id="ARBA00022729"/>
    </source>
</evidence>
<dbReference type="PROSITE" id="PS00136">
    <property type="entry name" value="SUBTILASE_ASP"/>
    <property type="match status" value="1"/>
</dbReference>
<feature type="active site" description="Charge relay system" evidence="6">
    <location>
        <position position="148"/>
    </location>
</feature>
<organism evidence="11 12">
    <name type="scientific">Neonectria ditissima</name>
    <dbReference type="NCBI Taxonomy" id="78410"/>
    <lineage>
        <taxon>Eukaryota</taxon>
        <taxon>Fungi</taxon>
        <taxon>Dikarya</taxon>
        <taxon>Ascomycota</taxon>
        <taxon>Pezizomycotina</taxon>
        <taxon>Sordariomycetes</taxon>
        <taxon>Hypocreomycetidae</taxon>
        <taxon>Hypocreales</taxon>
        <taxon>Nectriaceae</taxon>
        <taxon>Neonectria</taxon>
    </lineage>
</organism>
<keyword evidence="2 6" id="KW-0645">Protease</keyword>
<dbReference type="GO" id="GO:0004252">
    <property type="term" value="F:serine-type endopeptidase activity"/>
    <property type="evidence" value="ECO:0007669"/>
    <property type="project" value="UniProtKB-UniRule"/>
</dbReference>
<dbReference type="PROSITE" id="PS00138">
    <property type="entry name" value="SUBTILASE_SER"/>
    <property type="match status" value="1"/>
</dbReference>
<evidence type="ECO:0000256" key="5">
    <source>
        <dbReference type="ARBA" id="ARBA00022825"/>
    </source>
</evidence>